<dbReference type="Gene3D" id="1.10.10.1200">
    <property type="entry name" value="MAGE homology domain, winged helix WH1 motif"/>
    <property type="match status" value="1"/>
</dbReference>
<evidence type="ECO:0000256" key="1">
    <source>
        <dbReference type="SAM" id="MobiDB-lite"/>
    </source>
</evidence>
<organism evidence="3 4">
    <name type="scientific">Trichogramma kaykai</name>
    <dbReference type="NCBI Taxonomy" id="54128"/>
    <lineage>
        <taxon>Eukaryota</taxon>
        <taxon>Metazoa</taxon>
        <taxon>Ecdysozoa</taxon>
        <taxon>Arthropoda</taxon>
        <taxon>Hexapoda</taxon>
        <taxon>Insecta</taxon>
        <taxon>Pterygota</taxon>
        <taxon>Neoptera</taxon>
        <taxon>Endopterygota</taxon>
        <taxon>Hymenoptera</taxon>
        <taxon>Apocrita</taxon>
        <taxon>Proctotrupomorpha</taxon>
        <taxon>Chalcidoidea</taxon>
        <taxon>Trichogrammatidae</taxon>
        <taxon>Trichogramma</taxon>
    </lineage>
</organism>
<dbReference type="Gene3D" id="1.10.10.1210">
    <property type="entry name" value="MAGE homology domain, winged helix WH2 motif"/>
    <property type="match status" value="1"/>
</dbReference>
<evidence type="ECO:0000313" key="4">
    <source>
        <dbReference type="Proteomes" id="UP001627154"/>
    </source>
</evidence>
<evidence type="ECO:0000259" key="2">
    <source>
        <dbReference type="PROSITE" id="PS50838"/>
    </source>
</evidence>
<feature type="compositionally biased region" description="Basic residues" evidence="1">
    <location>
        <begin position="1"/>
        <end position="10"/>
    </location>
</feature>
<accession>A0ABD2XPX7</accession>
<feature type="compositionally biased region" description="Polar residues" evidence="1">
    <location>
        <begin position="35"/>
        <end position="46"/>
    </location>
</feature>
<feature type="region of interest" description="Disordered" evidence="1">
    <location>
        <begin position="1"/>
        <end position="48"/>
    </location>
</feature>
<comment type="caution">
    <text evidence="3">The sequence shown here is derived from an EMBL/GenBank/DDBJ whole genome shotgun (WGS) entry which is preliminary data.</text>
</comment>
<sequence>MSQRSRKSRKSFSQPSTSRANDNDYAMDESEAHGSRSQAPSSTQKNKMSDEEIAHYVANTVKYILAADRNKTPINKSLIPKAVDYHGKGFRTVMSRTEKVLEDVFGYKAVDDNGKIILVNKLENEFLKVSEDVGNKYVLLFFCLAHIYMSNEKVTESNLIDFLKKLSILGDDGNMINEQFGNVLNIIKEDFVKERYLEMIKPKGNDIENEEVEFMWGSRALVELPVRKVMGFVSMIYERDMESWPQQFNKMKIVEKEQKARLNQPLINEN</sequence>
<dbReference type="AlphaFoldDB" id="A0ABD2XPX7"/>
<name>A0ABD2XPX7_9HYME</name>
<dbReference type="InterPro" id="IPR041899">
    <property type="entry name" value="MAGE_WH2"/>
</dbReference>
<dbReference type="PROSITE" id="PS50838">
    <property type="entry name" value="MAGE"/>
    <property type="match status" value="1"/>
</dbReference>
<dbReference type="Proteomes" id="UP001627154">
    <property type="component" value="Unassembled WGS sequence"/>
</dbReference>
<feature type="domain" description="MAGE" evidence="2">
    <location>
        <begin position="53"/>
        <end position="251"/>
    </location>
</feature>
<proteinExistence type="predicted"/>
<dbReference type="Pfam" id="PF01454">
    <property type="entry name" value="MAGE"/>
    <property type="match status" value="1"/>
</dbReference>
<dbReference type="InterPro" id="IPR037445">
    <property type="entry name" value="MAGE"/>
</dbReference>
<dbReference type="PANTHER" id="PTHR11736">
    <property type="entry name" value="MELANOMA-ASSOCIATED ANTIGEN MAGE ANTIGEN"/>
    <property type="match status" value="1"/>
</dbReference>
<protein>
    <recommendedName>
        <fullName evidence="2">MAGE domain-containing protein</fullName>
    </recommendedName>
</protein>
<dbReference type="EMBL" id="JBJJXI010000011">
    <property type="protein sequence ID" value="KAL3407327.1"/>
    <property type="molecule type" value="Genomic_DNA"/>
</dbReference>
<keyword evidence="4" id="KW-1185">Reference proteome</keyword>
<dbReference type="SMART" id="SM01373">
    <property type="entry name" value="MAGE"/>
    <property type="match status" value="1"/>
</dbReference>
<gene>
    <name evidence="3" type="ORF">TKK_000590</name>
</gene>
<dbReference type="InterPro" id="IPR041898">
    <property type="entry name" value="MAGE_WH1"/>
</dbReference>
<dbReference type="PANTHER" id="PTHR11736:SF14">
    <property type="entry name" value="NSE3 HOMOLOG, SMC5-SMC6 COMPLEX COMPONENT"/>
    <property type="match status" value="1"/>
</dbReference>
<reference evidence="3 4" key="1">
    <citation type="journal article" date="2024" name="bioRxiv">
        <title>A reference genome for Trichogramma kaykai: A tiny desert-dwelling parasitoid wasp with competing sex-ratio distorters.</title>
        <authorList>
            <person name="Culotta J."/>
            <person name="Lindsey A.R."/>
        </authorList>
    </citation>
    <scope>NUCLEOTIDE SEQUENCE [LARGE SCALE GENOMIC DNA]</scope>
    <source>
        <strain evidence="3 4">KSX58</strain>
    </source>
</reference>
<dbReference type="InterPro" id="IPR002190">
    <property type="entry name" value="MHD_dom"/>
</dbReference>
<evidence type="ECO:0000313" key="3">
    <source>
        <dbReference type="EMBL" id="KAL3407327.1"/>
    </source>
</evidence>
<dbReference type="FunFam" id="1.10.10.1210:FF:000001">
    <property type="entry name" value="melanoma-associated antigen D1"/>
    <property type="match status" value="1"/>
</dbReference>